<keyword evidence="3 10" id="KW-0378">Hydrolase</keyword>
<dbReference type="InterPro" id="IPR027417">
    <property type="entry name" value="P-loop_NTPase"/>
</dbReference>
<evidence type="ECO:0000256" key="1">
    <source>
        <dbReference type="ARBA" id="ARBA00012552"/>
    </source>
</evidence>
<comment type="caution">
    <text evidence="14">The sequence shown here is derived from an EMBL/GenBank/DDBJ whole genome shotgun (WGS) entry which is preliminary data.</text>
</comment>
<dbReference type="EMBL" id="JAKMXF010000350">
    <property type="protein sequence ID" value="KAI6646905.1"/>
    <property type="molecule type" value="Genomic_DNA"/>
</dbReference>
<evidence type="ECO:0000256" key="4">
    <source>
        <dbReference type="ARBA" id="ARBA00022806"/>
    </source>
</evidence>
<dbReference type="GO" id="GO:0005829">
    <property type="term" value="C:cytosol"/>
    <property type="evidence" value="ECO:0007669"/>
    <property type="project" value="TreeGrafter"/>
</dbReference>
<dbReference type="Pfam" id="PF00271">
    <property type="entry name" value="Helicase_C"/>
    <property type="match status" value="1"/>
</dbReference>
<dbReference type="GO" id="GO:0005524">
    <property type="term" value="F:ATP binding"/>
    <property type="evidence" value="ECO:0007669"/>
    <property type="project" value="UniProtKB-KW"/>
</dbReference>
<dbReference type="PROSITE" id="PS51192">
    <property type="entry name" value="HELICASE_ATP_BIND_1"/>
    <property type="match status" value="1"/>
</dbReference>
<dbReference type="InterPro" id="IPR050079">
    <property type="entry name" value="DEAD_box_RNA_helicase"/>
</dbReference>
<evidence type="ECO:0000256" key="8">
    <source>
        <dbReference type="ARBA" id="ARBA00044533"/>
    </source>
</evidence>
<keyword evidence="6" id="KW-0694">RNA-binding</keyword>
<dbReference type="CDD" id="cd17957">
    <property type="entry name" value="DEADc_DDX52"/>
    <property type="match status" value="1"/>
</dbReference>
<dbReference type="GO" id="GO:0016787">
    <property type="term" value="F:hydrolase activity"/>
    <property type="evidence" value="ECO:0007669"/>
    <property type="project" value="UniProtKB-KW"/>
</dbReference>
<evidence type="ECO:0000313" key="15">
    <source>
        <dbReference type="Proteomes" id="UP001165289"/>
    </source>
</evidence>
<dbReference type="SMART" id="SM00487">
    <property type="entry name" value="DEXDc"/>
    <property type="match status" value="1"/>
</dbReference>
<dbReference type="AlphaFoldDB" id="A0AAV7JDN7"/>
<sequence>MVDTNNLFKRLRVGTSFNSKSNKDVLNQFIANTHVQTSDIDPKRALDFFEDMSQTEKQSDSSKRKRKKHKLSESVEISESIGNVLDSAETEDTIQLLSDNTLSRSKKIKLTQKSDPLPDQSALLRKQYKIHVKGSDIPAPHDTFQSLHDNYTSQMPCCLLDNLIQSGFMSPTPIQMQAIPLMMHNRDVLCCAPTGSGKTAAFVLPILSSLHQPQRVGFRALVLTPTRELAAQIYREFIRLSIGVKFQIHLLTKSSSAAQIYSPAGALRLDILVATPKRLLSLLSTDPPGVSLKSVRWLVLDEADKLFEAQSKQPFVEQISAILTACSHPDIRLGLFSATLPDKVDEWCRAHLPNYVRVTVGVRNSACSLVEQELKFVGSEDGKLLAIRQMVQEGDLHPPVLIFLETVERAKDLMRELIYDGINADVIHSERTQAQRDNVVKAFRAGKLWVLIATELVARGMDFKGVNMVINFDMPCSLISYIHRVGRTGRAGRPGRAITLFTEGDINNLRSIATAIHQSGHSVEPWMLELKKPGKREKRARKARKRKPIRVVTKLSYKTRRKHIQRFQKTKRKT</sequence>
<dbReference type="InterPro" id="IPR044764">
    <property type="entry name" value="DDX52/Rok1_DEADc"/>
</dbReference>
<dbReference type="GO" id="GO:0003723">
    <property type="term" value="F:RNA binding"/>
    <property type="evidence" value="ECO:0007669"/>
    <property type="project" value="UniProtKB-KW"/>
</dbReference>
<keyword evidence="15" id="KW-1185">Reference proteome</keyword>
<dbReference type="Gene3D" id="3.40.50.300">
    <property type="entry name" value="P-loop containing nucleotide triphosphate hydrolases"/>
    <property type="match status" value="2"/>
</dbReference>
<keyword evidence="4 10" id="KW-0347">Helicase</keyword>
<dbReference type="CDD" id="cd18787">
    <property type="entry name" value="SF2_C_DEAD"/>
    <property type="match status" value="1"/>
</dbReference>
<keyword evidence="2 10" id="KW-0547">Nucleotide-binding</keyword>
<evidence type="ECO:0000256" key="11">
    <source>
        <dbReference type="SAM" id="MobiDB-lite"/>
    </source>
</evidence>
<evidence type="ECO:0000256" key="6">
    <source>
        <dbReference type="ARBA" id="ARBA00022884"/>
    </source>
</evidence>
<organism evidence="14 15">
    <name type="scientific">Oopsacas minuta</name>
    <dbReference type="NCBI Taxonomy" id="111878"/>
    <lineage>
        <taxon>Eukaryota</taxon>
        <taxon>Metazoa</taxon>
        <taxon>Porifera</taxon>
        <taxon>Hexactinellida</taxon>
        <taxon>Hexasterophora</taxon>
        <taxon>Lyssacinosida</taxon>
        <taxon>Leucopsacidae</taxon>
        <taxon>Oopsacas</taxon>
    </lineage>
</organism>
<comment type="similarity">
    <text evidence="7">Belongs to the DEAD box helicase family. DDX52/ROK1 subfamily.</text>
</comment>
<gene>
    <name evidence="14" type="ORF">LOD99_9097</name>
</gene>
<dbReference type="InterPro" id="IPR011545">
    <property type="entry name" value="DEAD/DEAH_box_helicase_dom"/>
</dbReference>
<dbReference type="PROSITE" id="PS00039">
    <property type="entry name" value="DEAD_ATP_HELICASE"/>
    <property type="match status" value="1"/>
</dbReference>
<evidence type="ECO:0000259" key="13">
    <source>
        <dbReference type="PROSITE" id="PS51194"/>
    </source>
</evidence>
<dbReference type="Pfam" id="PF00270">
    <property type="entry name" value="DEAD"/>
    <property type="match status" value="1"/>
</dbReference>
<evidence type="ECO:0000256" key="9">
    <source>
        <dbReference type="ARBA" id="ARBA00047984"/>
    </source>
</evidence>
<name>A0AAV7JDN7_9METZ</name>
<dbReference type="InterPro" id="IPR014001">
    <property type="entry name" value="Helicase_ATP-bd"/>
</dbReference>
<dbReference type="Proteomes" id="UP001165289">
    <property type="component" value="Unassembled WGS sequence"/>
</dbReference>
<reference evidence="14 15" key="1">
    <citation type="journal article" date="2023" name="BMC Biol.">
        <title>The compact genome of the sponge Oopsacas minuta (Hexactinellida) is lacking key metazoan core genes.</title>
        <authorList>
            <person name="Santini S."/>
            <person name="Schenkelaars Q."/>
            <person name="Jourda C."/>
            <person name="Duchesne M."/>
            <person name="Belahbib H."/>
            <person name="Rocher C."/>
            <person name="Selva M."/>
            <person name="Riesgo A."/>
            <person name="Vervoort M."/>
            <person name="Leys S.P."/>
            <person name="Kodjabachian L."/>
            <person name="Le Bivic A."/>
            <person name="Borchiellini C."/>
            <person name="Claverie J.M."/>
            <person name="Renard E."/>
        </authorList>
    </citation>
    <scope>NUCLEOTIDE SEQUENCE [LARGE SCALE GENOMIC DNA]</scope>
    <source>
        <strain evidence="14">SPO-2</strain>
    </source>
</reference>
<evidence type="ECO:0000256" key="3">
    <source>
        <dbReference type="ARBA" id="ARBA00022801"/>
    </source>
</evidence>
<evidence type="ECO:0000259" key="12">
    <source>
        <dbReference type="PROSITE" id="PS51192"/>
    </source>
</evidence>
<evidence type="ECO:0000256" key="10">
    <source>
        <dbReference type="RuleBase" id="RU000492"/>
    </source>
</evidence>
<evidence type="ECO:0000256" key="2">
    <source>
        <dbReference type="ARBA" id="ARBA00022741"/>
    </source>
</evidence>
<dbReference type="GO" id="GO:0030490">
    <property type="term" value="P:maturation of SSU-rRNA"/>
    <property type="evidence" value="ECO:0007669"/>
    <property type="project" value="InterPro"/>
</dbReference>
<dbReference type="GO" id="GO:0003724">
    <property type="term" value="F:RNA helicase activity"/>
    <property type="evidence" value="ECO:0007669"/>
    <property type="project" value="UniProtKB-EC"/>
</dbReference>
<evidence type="ECO:0000313" key="14">
    <source>
        <dbReference type="EMBL" id="KAI6646905.1"/>
    </source>
</evidence>
<feature type="domain" description="Helicase ATP-binding" evidence="12">
    <location>
        <begin position="179"/>
        <end position="358"/>
    </location>
</feature>
<feature type="domain" description="Helicase C-terminal" evidence="13">
    <location>
        <begin position="369"/>
        <end position="531"/>
    </location>
</feature>
<dbReference type="PROSITE" id="PS51194">
    <property type="entry name" value="HELICASE_CTER"/>
    <property type="match status" value="1"/>
</dbReference>
<dbReference type="SMART" id="SM00490">
    <property type="entry name" value="HELICc"/>
    <property type="match status" value="1"/>
</dbReference>
<feature type="region of interest" description="Disordered" evidence="11">
    <location>
        <begin position="52"/>
        <end position="73"/>
    </location>
</feature>
<evidence type="ECO:0000256" key="5">
    <source>
        <dbReference type="ARBA" id="ARBA00022840"/>
    </source>
</evidence>
<comment type="catalytic activity">
    <reaction evidence="9">
        <text>ATP + H2O = ADP + phosphate + H(+)</text>
        <dbReference type="Rhea" id="RHEA:13065"/>
        <dbReference type="ChEBI" id="CHEBI:15377"/>
        <dbReference type="ChEBI" id="CHEBI:15378"/>
        <dbReference type="ChEBI" id="CHEBI:30616"/>
        <dbReference type="ChEBI" id="CHEBI:43474"/>
        <dbReference type="ChEBI" id="CHEBI:456216"/>
        <dbReference type="EC" id="3.6.4.13"/>
    </reaction>
</comment>
<keyword evidence="5 10" id="KW-0067">ATP-binding</keyword>
<dbReference type="InterPro" id="IPR000629">
    <property type="entry name" value="RNA-helicase_DEAD-box_CS"/>
</dbReference>
<dbReference type="InterPro" id="IPR001650">
    <property type="entry name" value="Helicase_C-like"/>
</dbReference>
<dbReference type="EC" id="3.6.4.13" evidence="1"/>
<dbReference type="SUPFAM" id="SSF52540">
    <property type="entry name" value="P-loop containing nucleoside triphosphate hydrolases"/>
    <property type="match status" value="1"/>
</dbReference>
<evidence type="ECO:0000256" key="7">
    <source>
        <dbReference type="ARBA" id="ARBA00024355"/>
    </source>
</evidence>
<dbReference type="PANTHER" id="PTHR47959">
    <property type="entry name" value="ATP-DEPENDENT RNA HELICASE RHLE-RELATED"/>
    <property type="match status" value="1"/>
</dbReference>
<proteinExistence type="inferred from homology"/>
<protein>
    <recommendedName>
        <fullName evidence="8">Probable ATP-dependent RNA helicase DDX52</fullName>
        <ecNumber evidence="1">3.6.4.13</ecNumber>
    </recommendedName>
</protein>
<accession>A0AAV7JDN7</accession>
<dbReference type="PANTHER" id="PTHR47959:SF15">
    <property type="entry name" value="RNA HELICASE"/>
    <property type="match status" value="1"/>
</dbReference>